<dbReference type="PROSITE" id="PS50943">
    <property type="entry name" value="HTH_CROC1"/>
    <property type="match status" value="1"/>
</dbReference>
<organism evidence="2 3">
    <name type="scientific">Limosilactobacillus reuteri</name>
    <name type="common">Lactobacillus reuteri</name>
    <dbReference type="NCBI Taxonomy" id="1598"/>
    <lineage>
        <taxon>Bacteria</taxon>
        <taxon>Bacillati</taxon>
        <taxon>Bacillota</taxon>
        <taxon>Bacilli</taxon>
        <taxon>Lactobacillales</taxon>
        <taxon>Lactobacillaceae</taxon>
        <taxon>Limosilactobacillus</taxon>
    </lineage>
</organism>
<dbReference type="GO" id="GO:0003677">
    <property type="term" value="F:DNA binding"/>
    <property type="evidence" value="ECO:0007669"/>
    <property type="project" value="InterPro"/>
</dbReference>
<name>A0AB73PYY0_LIMRT</name>
<accession>A0AB73PYY0</accession>
<evidence type="ECO:0000313" key="3">
    <source>
        <dbReference type="Proteomes" id="UP000216681"/>
    </source>
</evidence>
<proteinExistence type="predicted"/>
<sequence length="79" mass="9450">MEISFDYSLLRQRMKSHRYSIEALASKVGMDRSSLSLRLNNRREFTQEDMLRISKVLDIQLDDLVDYFFKNNVEKTSQK</sequence>
<reference evidence="2 3" key="2">
    <citation type="submission" date="2017-09" db="EMBL/GenBank/DDBJ databases">
        <title>Tripartite evolution among Lactobacillus johnsonii, Lactobacillus taiwanensis, Lactobacillus reuteri and their rodent host.</title>
        <authorList>
            <person name="Wang T."/>
            <person name="Knowles S."/>
            <person name="Cheng C."/>
        </authorList>
    </citation>
    <scope>NUCLEOTIDE SEQUENCE [LARGE SCALE GENOMIC DNA]</scope>
    <source>
        <strain evidence="2 3">105n</strain>
    </source>
</reference>
<dbReference type="Proteomes" id="UP000216681">
    <property type="component" value="Unassembled WGS sequence"/>
</dbReference>
<protein>
    <recommendedName>
        <fullName evidence="1">HTH cro/C1-type domain-containing protein</fullName>
    </recommendedName>
</protein>
<evidence type="ECO:0000313" key="2">
    <source>
        <dbReference type="EMBL" id="OYS94484.1"/>
    </source>
</evidence>
<feature type="domain" description="HTH cro/C1-type" evidence="1">
    <location>
        <begin position="10"/>
        <end position="64"/>
    </location>
</feature>
<dbReference type="Pfam" id="PF01381">
    <property type="entry name" value="HTH_3"/>
    <property type="match status" value="1"/>
</dbReference>
<dbReference type="InterPro" id="IPR001387">
    <property type="entry name" value="Cro/C1-type_HTH"/>
</dbReference>
<dbReference type="InterPro" id="IPR010982">
    <property type="entry name" value="Lambda_DNA-bd_dom_sf"/>
</dbReference>
<dbReference type="RefSeq" id="WP_094512290.1">
    <property type="nucleotide sequence ID" value="NZ_CP179918.1"/>
</dbReference>
<comment type="caution">
    <text evidence="2">The sequence shown here is derived from an EMBL/GenBank/DDBJ whole genome shotgun (WGS) entry which is preliminary data.</text>
</comment>
<dbReference type="CDD" id="cd00093">
    <property type="entry name" value="HTH_XRE"/>
    <property type="match status" value="1"/>
</dbReference>
<reference evidence="2 3" key="1">
    <citation type="submission" date="2017-05" db="EMBL/GenBank/DDBJ databases">
        <authorList>
            <person name="Lin X.B."/>
            <person name="Stothard P."/>
            <person name="Tasseva G."/>
            <person name="Walter J."/>
        </authorList>
    </citation>
    <scope>NUCLEOTIDE SEQUENCE [LARGE SCALE GENOMIC DNA]</scope>
    <source>
        <strain evidence="2 3">105n</strain>
    </source>
</reference>
<dbReference type="Gene3D" id="1.10.260.40">
    <property type="entry name" value="lambda repressor-like DNA-binding domains"/>
    <property type="match status" value="1"/>
</dbReference>
<evidence type="ECO:0000259" key="1">
    <source>
        <dbReference type="PROSITE" id="PS50943"/>
    </source>
</evidence>
<dbReference type="SUPFAM" id="SSF47413">
    <property type="entry name" value="lambda repressor-like DNA-binding domains"/>
    <property type="match status" value="1"/>
</dbReference>
<gene>
    <name evidence="2" type="ORF">CBG15_03785</name>
</gene>
<dbReference type="SMART" id="SM00530">
    <property type="entry name" value="HTH_XRE"/>
    <property type="match status" value="1"/>
</dbReference>
<dbReference type="EMBL" id="NGPX01000014">
    <property type="protein sequence ID" value="OYS94484.1"/>
    <property type="molecule type" value="Genomic_DNA"/>
</dbReference>
<dbReference type="AlphaFoldDB" id="A0AB73PYY0"/>